<dbReference type="InterPro" id="IPR050425">
    <property type="entry name" value="NAD(P)_dehydrat-like"/>
</dbReference>
<evidence type="ECO:0000313" key="4">
    <source>
        <dbReference type="Proteomes" id="UP000306102"/>
    </source>
</evidence>
<keyword evidence="1" id="KW-0521">NADP</keyword>
<gene>
    <name evidence="3" type="ORF">TEA_021792</name>
</gene>
<accession>A0A4S4D4E2</accession>
<keyword evidence="4" id="KW-1185">Reference proteome</keyword>
<comment type="caution">
    <text evidence="3">The sequence shown here is derived from an EMBL/GenBank/DDBJ whole genome shotgun (WGS) entry which is preliminary data.</text>
</comment>
<evidence type="ECO:0000256" key="1">
    <source>
        <dbReference type="ARBA" id="ARBA00022857"/>
    </source>
</evidence>
<dbReference type="PANTHER" id="PTHR10366:SF852">
    <property type="entry name" value="CINNAMOYL-COA REDUCTASE CAD2"/>
    <property type="match status" value="1"/>
</dbReference>
<sequence>MQRTLSEREPYQFHHLSAFALGRHGDGGGRSEIWEEEEMKSGCRWRSEAAQRWKWGADPKKTEHLLALHGAKERLHLFKGNLLEEGSFDSMVNGCDSVFHTASPCFLTTSDPQAHFILATLDSPLQSKSGYLQSPANPKYWKELIDPALKGTLNVLGSCTKSPTAKRVVLTSSMASVECIGRPRPPNEITDETWFSNPEFCKENTLWYHLSKTLAEDAAWKFTKEKCSQTYPNVSYGWINVKDVANAHIQAYEIPSAIGRYCLVERIAHFSEVVKILHELYPSFQLPKKVSDDKPYILLHQVSKEKAKTLGIDFISLEEGLKEIVESLTEKKYFGM</sequence>
<evidence type="ECO:0000313" key="3">
    <source>
        <dbReference type="EMBL" id="THF97211.1"/>
    </source>
</evidence>
<dbReference type="EMBL" id="SDRB02012611">
    <property type="protein sequence ID" value="THF97211.1"/>
    <property type="molecule type" value="Genomic_DNA"/>
</dbReference>
<keyword evidence="2" id="KW-0560">Oxidoreductase</keyword>
<dbReference type="PANTHER" id="PTHR10366">
    <property type="entry name" value="NAD DEPENDENT EPIMERASE/DEHYDRATASE"/>
    <property type="match status" value="1"/>
</dbReference>
<dbReference type="Gene3D" id="3.40.50.720">
    <property type="entry name" value="NAD(P)-binding Rossmann-like Domain"/>
    <property type="match status" value="2"/>
</dbReference>
<dbReference type="AlphaFoldDB" id="A0A4S4D4E2"/>
<reference evidence="3 4" key="1">
    <citation type="journal article" date="2018" name="Proc. Natl. Acad. Sci. U.S.A.">
        <title>Draft genome sequence of Camellia sinensis var. sinensis provides insights into the evolution of the tea genome and tea quality.</title>
        <authorList>
            <person name="Wei C."/>
            <person name="Yang H."/>
            <person name="Wang S."/>
            <person name="Zhao J."/>
            <person name="Liu C."/>
            <person name="Gao L."/>
            <person name="Xia E."/>
            <person name="Lu Y."/>
            <person name="Tai Y."/>
            <person name="She G."/>
            <person name="Sun J."/>
            <person name="Cao H."/>
            <person name="Tong W."/>
            <person name="Gao Q."/>
            <person name="Li Y."/>
            <person name="Deng W."/>
            <person name="Jiang X."/>
            <person name="Wang W."/>
            <person name="Chen Q."/>
            <person name="Zhang S."/>
            <person name="Li H."/>
            <person name="Wu J."/>
            <person name="Wang P."/>
            <person name="Li P."/>
            <person name="Shi C."/>
            <person name="Zheng F."/>
            <person name="Jian J."/>
            <person name="Huang B."/>
            <person name="Shan D."/>
            <person name="Shi M."/>
            <person name="Fang C."/>
            <person name="Yue Y."/>
            <person name="Li F."/>
            <person name="Li D."/>
            <person name="Wei S."/>
            <person name="Han B."/>
            <person name="Jiang C."/>
            <person name="Yin Y."/>
            <person name="Xia T."/>
            <person name="Zhang Z."/>
            <person name="Bennetzen J.L."/>
            <person name="Zhao S."/>
            <person name="Wan X."/>
        </authorList>
    </citation>
    <scope>NUCLEOTIDE SEQUENCE [LARGE SCALE GENOMIC DNA]</scope>
    <source>
        <strain evidence="4">cv. Shuchazao</strain>
        <tissue evidence="3">Leaf</tissue>
    </source>
</reference>
<dbReference type="STRING" id="542762.A0A4S4D4E2"/>
<dbReference type="SUPFAM" id="SSF51735">
    <property type="entry name" value="NAD(P)-binding Rossmann-fold domains"/>
    <property type="match status" value="1"/>
</dbReference>
<proteinExistence type="predicted"/>
<evidence type="ECO:0000256" key="2">
    <source>
        <dbReference type="ARBA" id="ARBA00023002"/>
    </source>
</evidence>
<dbReference type="Proteomes" id="UP000306102">
    <property type="component" value="Unassembled WGS sequence"/>
</dbReference>
<protein>
    <recommendedName>
        <fullName evidence="5">3-beta hydroxysteroid dehydrogenase/isomerase domain-containing protein</fullName>
    </recommendedName>
</protein>
<evidence type="ECO:0008006" key="5">
    <source>
        <dbReference type="Google" id="ProtNLM"/>
    </source>
</evidence>
<dbReference type="GO" id="GO:0016616">
    <property type="term" value="F:oxidoreductase activity, acting on the CH-OH group of donors, NAD or NADP as acceptor"/>
    <property type="evidence" value="ECO:0007669"/>
    <property type="project" value="TreeGrafter"/>
</dbReference>
<organism evidence="3 4">
    <name type="scientific">Camellia sinensis var. sinensis</name>
    <name type="common">China tea</name>
    <dbReference type="NCBI Taxonomy" id="542762"/>
    <lineage>
        <taxon>Eukaryota</taxon>
        <taxon>Viridiplantae</taxon>
        <taxon>Streptophyta</taxon>
        <taxon>Embryophyta</taxon>
        <taxon>Tracheophyta</taxon>
        <taxon>Spermatophyta</taxon>
        <taxon>Magnoliopsida</taxon>
        <taxon>eudicotyledons</taxon>
        <taxon>Gunneridae</taxon>
        <taxon>Pentapetalae</taxon>
        <taxon>asterids</taxon>
        <taxon>Ericales</taxon>
        <taxon>Theaceae</taxon>
        <taxon>Camellia</taxon>
    </lineage>
</organism>
<dbReference type="InterPro" id="IPR036291">
    <property type="entry name" value="NAD(P)-bd_dom_sf"/>
</dbReference>
<name>A0A4S4D4E2_CAMSN</name>